<accession>A0ABR4P909</accession>
<proteinExistence type="predicted"/>
<evidence type="ECO:0000313" key="3">
    <source>
        <dbReference type="Proteomes" id="UP001629113"/>
    </source>
</evidence>
<dbReference type="Proteomes" id="UP001629113">
    <property type="component" value="Unassembled WGS sequence"/>
</dbReference>
<evidence type="ECO:0000313" key="2">
    <source>
        <dbReference type="EMBL" id="KAL3419791.1"/>
    </source>
</evidence>
<reference evidence="2 3" key="1">
    <citation type="submission" date="2024-06" db="EMBL/GenBank/DDBJ databases">
        <title>Complete genome of Phlyctema vagabunda strain 19-DSS-EL-015.</title>
        <authorList>
            <person name="Fiorenzani C."/>
        </authorList>
    </citation>
    <scope>NUCLEOTIDE SEQUENCE [LARGE SCALE GENOMIC DNA]</scope>
    <source>
        <strain evidence="2 3">19-DSS-EL-015</strain>
    </source>
</reference>
<protein>
    <submittedName>
        <fullName evidence="2">Uncharacterized protein</fullName>
    </submittedName>
</protein>
<sequence length="371" mass="40708">MATTAEYLSEKTTTLESTKPVPPAQARAAQIPLQSFTLPTFPKEAFTSGLEALILTADIKLDDYQSLLIPEQYSIPDLPSTITSLTLELFSLGYPPGFLKTLGEKLPKLKSLTIYSQLFGGTSNESRDDAIKFIDGQSSLQELHLLDVFAPAGFFTSLADAVEPSLRFLEINYTYRHSDPKFLDTVPSKELSSFVENCSQLVGLTVSISTPDITDDADDIEGTEVGLRPVEKEADVQKMRKALVEKGPAKLFALDLTMFVLRPSEVGMLLEAQKGLQFLAFTVAIESCDGLAEIVGILGMGEALEVVEVVGVPGTRLVQKLKEGKNIDVAPDQLDHLARRCPNLRSVKCSILRTKVIEWKREAGDNKWVKI</sequence>
<dbReference type="EMBL" id="JBFCZG010000007">
    <property type="protein sequence ID" value="KAL3419791.1"/>
    <property type="molecule type" value="Genomic_DNA"/>
</dbReference>
<gene>
    <name evidence="2" type="ORF">PVAG01_08289</name>
</gene>
<evidence type="ECO:0000256" key="1">
    <source>
        <dbReference type="SAM" id="MobiDB-lite"/>
    </source>
</evidence>
<organism evidence="2 3">
    <name type="scientific">Phlyctema vagabunda</name>
    <dbReference type="NCBI Taxonomy" id="108571"/>
    <lineage>
        <taxon>Eukaryota</taxon>
        <taxon>Fungi</taxon>
        <taxon>Dikarya</taxon>
        <taxon>Ascomycota</taxon>
        <taxon>Pezizomycotina</taxon>
        <taxon>Leotiomycetes</taxon>
        <taxon>Helotiales</taxon>
        <taxon>Dermateaceae</taxon>
        <taxon>Phlyctema</taxon>
    </lineage>
</organism>
<name>A0ABR4P909_9HELO</name>
<dbReference type="InterPro" id="IPR032675">
    <property type="entry name" value="LRR_dom_sf"/>
</dbReference>
<comment type="caution">
    <text evidence="2">The sequence shown here is derived from an EMBL/GenBank/DDBJ whole genome shotgun (WGS) entry which is preliminary data.</text>
</comment>
<feature type="region of interest" description="Disordered" evidence="1">
    <location>
        <begin position="1"/>
        <end position="24"/>
    </location>
</feature>
<keyword evidence="3" id="KW-1185">Reference proteome</keyword>
<dbReference type="Gene3D" id="3.80.10.10">
    <property type="entry name" value="Ribonuclease Inhibitor"/>
    <property type="match status" value="1"/>
</dbReference>